<name>A0A015TNU1_BACFG</name>
<dbReference type="AlphaFoldDB" id="A0A015TNU1"/>
<protein>
    <submittedName>
        <fullName evidence="1">Uncharacterized protein</fullName>
    </submittedName>
</protein>
<reference evidence="1 2" key="1">
    <citation type="submission" date="2014-02" db="EMBL/GenBank/DDBJ databases">
        <authorList>
            <person name="Sears C."/>
            <person name="Carroll K."/>
            <person name="Sack B.R."/>
            <person name="Qadri F."/>
            <person name="Myers L.L."/>
            <person name="Chung G.-T."/>
            <person name="Escheverria P."/>
            <person name="Fraser C.M."/>
            <person name="Sadzewicz L."/>
            <person name="Shefchek K.A."/>
            <person name="Tallon L."/>
            <person name="Das S.P."/>
            <person name="Daugherty S."/>
            <person name="Mongodin E.F."/>
        </authorList>
    </citation>
    <scope>NUCLEOTIDE SEQUENCE [LARGE SCALE GENOMIC DNA]</scope>
    <source>
        <strain evidence="2">3988T(B)14</strain>
    </source>
</reference>
<evidence type="ECO:0000313" key="1">
    <source>
        <dbReference type="EMBL" id="EXY72331.1"/>
    </source>
</evidence>
<proteinExistence type="predicted"/>
<dbReference type="EMBL" id="JGCY01000408">
    <property type="protein sequence ID" value="EXY72331.1"/>
    <property type="molecule type" value="Genomic_DNA"/>
</dbReference>
<evidence type="ECO:0000313" key="2">
    <source>
        <dbReference type="Proteomes" id="UP000020529"/>
    </source>
</evidence>
<comment type="caution">
    <text evidence="1">The sequence shown here is derived from an EMBL/GenBank/DDBJ whole genome shotgun (WGS) entry which is preliminary data.</text>
</comment>
<gene>
    <name evidence="1" type="ORF">M124_3937</name>
</gene>
<dbReference type="Proteomes" id="UP000020529">
    <property type="component" value="Unassembled WGS sequence"/>
</dbReference>
<organism evidence="1 2">
    <name type="scientific">Bacteroides fragilis str. 3988T(B)14</name>
    <dbReference type="NCBI Taxonomy" id="1339315"/>
    <lineage>
        <taxon>Bacteria</taxon>
        <taxon>Pseudomonadati</taxon>
        <taxon>Bacteroidota</taxon>
        <taxon>Bacteroidia</taxon>
        <taxon>Bacteroidales</taxon>
        <taxon>Bacteroidaceae</taxon>
        <taxon>Bacteroides</taxon>
    </lineage>
</organism>
<sequence length="45" mass="5115">MLLSVLCGEYRHLLLLLSLLSSNENSRFSTTIFKQIIIFATGYHA</sequence>
<accession>A0A015TNU1</accession>